<dbReference type="PANTHER" id="PTHR45033:SF3">
    <property type="entry name" value="DEHYDROGENASE, PUTATIVE (AFU_ORTHOLOGUE AFUA_2G13270)-RELATED"/>
    <property type="match status" value="1"/>
</dbReference>
<keyword evidence="3" id="KW-1185">Reference proteome</keyword>
<dbReference type="InterPro" id="IPR013154">
    <property type="entry name" value="ADH-like_N"/>
</dbReference>
<dbReference type="InterPro" id="IPR020843">
    <property type="entry name" value="ER"/>
</dbReference>
<comment type="caution">
    <text evidence="2">The sequence shown here is derived from an EMBL/GenBank/DDBJ whole genome shotgun (WGS) entry which is preliminary data.</text>
</comment>
<evidence type="ECO:0000259" key="1">
    <source>
        <dbReference type="SMART" id="SM00829"/>
    </source>
</evidence>
<name>A0A937F7C0_9BACT</name>
<dbReference type="RefSeq" id="WP_202243352.1">
    <property type="nucleotide sequence ID" value="NZ_JAESIY010000003.1"/>
</dbReference>
<organism evidence="2 3">
    <name type="scientific">Fulvivirga sediminis</name>
    <dbReference type="NCBI Taxonomy" id="2803949"/>
    <lineage>
        <taxon>Bacteria</taxon>
        <taxon>Pseudomonadati</taxon>
        <taxon>Bacteroidota</taxon>
        <taxon>Cytophagia</taxon>
        <taxon>Cytophagales</taxon>
        <taxon>Fulvivirgaceae</taxon>
        <taxon>Fulvivirga</taxon>
    </lineage>
</organism>
<dbReference type="PANTHER" id="PTHR45033">
    <property type="match status" value="1"/>
</dbReference>
<evidence type="ECO:0000313" key="3">
    <source>
        <dbReference type="Proteomes" id="UP000659388"/>
    </source>
</evidence>
<dbReference type="Pfam" id="PF08240">
    <property type="entry name" value="ADH_N"/>
    <property type="match status" value="1"/>
</dbReference>
<accession>A0A937F7C0</accession>
<dbReference type="GO" id="GO:0016491">
    <property type="term" value="F:oxidoreductase activity"/>
    <property type="evidence" value="ECO:0007669"/>
    <property type="project" value="InterPro"/>
</dbReference>
<dbReference type="Gene3D" id="3.40.50.720">
    <property type="entry name" value="NAD(P)-binding Rossmann-like Domain"/>
    <property type="match status" value="1"/>
</dbReference>
<dbReference type="SUPFAM" id="SSF50129">
    <property type="entry name" value="GroES-like"/>
    <property type="match status" value="1"/>
</dbReference>
<dbReference type="EMBL" id="JAESIY010000003">
    <property type="protein sequence ID" value="MBL3655665.1"/>
    <property type="molecule type" value="Genomic_DNA"/>
</dbReference>
<proteinExistence type="predicted"/>
<protein>
    <submittedName>
        <fullName evidence="2">Zinc-binding dehydrogenase</fullName>
    </submittedName>
</protein>
<dbReference type="Gene3D" id="3.90.180.10">
    <property type="entry name" value="Medium-chain alcohol dehydrogenases, catalytic domain"/>
    <property type="match status" value="1"/>
</dbReference>
<feature type="domain" description="Enoyl reductase (ER)" evidence="1">
    <location>
        <begin position="7"/>
        <end position="328"/>
    </location>
</feature>
<gene>
    <name evidence="2" type="ORF">JL102_05970</name>
</gene>
<dbReference type="Proteomes" id="UP000659388">
    <property type="component" value="Unassembled WGS sequence"/>
</dbReference>
<dbReference type="InterPro" id="IPR011032">
    <property type="entry name" value="GroES-like_sf"/>
</dbReference>
<dbReference type="InterPro" id="IPR052711">
    <property type="entry name" value="Zinc_ADH-like"/>
</dbReference>
<dbReference type="SMART" id="SM00829">
    <property type="entry name" value="PKS_ER"/>
    <property type="match status" value="1"/>
</dbReference>
<reference evidence="2" key="1">
    <citation type="submission" date="2021-01" db="EMBL/GenBank/DDBJ databases">
        <title>Fulvivirga kasyanovii gen. nov., sp nov., a novel member of the phylum Bacteroidetes isolated from seawater in a mussel farm.</title>
        <authorList>
            <person name="Zhao L.-H."/>
            <person name="Wang Z.-J."/>
        </authorList>
    </citation>
    <scope>NUCLEOTIDE SEQUENCE</scope>
    <source>
        <strain evidence="2">2943</strain>
    </source>
</reference>
<dbReference type="SUPFAM" id="SSF51735">
    <property type="entry name" value="NAD(P)-binding Rossmann-fold domains"/>
    <property type="match status" value="1"/>
</dbReference>
<dbReference type="Pfam" id="PF00107">
    <property type="entry name" value="ADH_zinc_N"/>
    <property type="match status" value="1"/>
</dbReference>
<dbReference type="InterPro" id="IPR036291">
    <property type="entry name" value="NAD(P)-bd_dom_sf"/>
</dbReference>
<evidence type="ECO:0000313" key="2">
    <source>
        <dbReference type="EMBL" id="MBL3655665.1"/>
    </source>
</evidence>
<dbReference type="AlphaFoldDB" id="A0A937F7C0"/>
<sequence length="330" mass="36338">MKALVLTSPGKVEIVEMKKPVCQQDEVLVKLKAAALNKRDQFIREGRYPNIQLNAVLGSDGVGEVVEVGPGADKKWMGQTVIINPNRDWGDNKAVQSRDYSILGMPSHGTFAEYISVPAHRVHRIPQGLKEEEAAALPLAGLTAYRACFYHGKITDGVNVLISGFGGGVAQFAFQFAMAVGAKVFVTSGRPEKINMALDMGAEGGFNYKLPNWHKNPWQTKGGFDVVIDSAGGDQFNNFLKIMRPGGRIVFYGATNGLPSSLDLYRMFWNQITLQGSTMGNDTEFVEMLRFVEKNKIKPLLSSVRDFDDIEKSFNEIAQPAKMGKVVVKF</sequence>
<dbReference type="InterPro" id="IPR013149">
    <property type="entry name" value="ADH-like_C"/>
</dbReference>